<sequence>MSTCFNCLVYNFKAFARLCAGSKAYDLNIGQAAFVFSSLAFILGFVSSLLEGFNFDPSNSLEFVIGFIAIGSSFLIVCICLFLDFLFKLFGFTPYFFIDKAVKAYLNVGTEVGILSALTTFFLGFGTFPYFYVFGTYDQLAVSFELIEYGVWFILIWTLLNYARRFCLGCRDKVVYALSLVMFIAAVAIVVFTNLFSFQKYFLVGLNATVFAYFFLGLRVE</sequence>
<feature type="transmembrane region" description="Helical" evidence="1">
    <location>
        <begin position="32"/>
        <end position="51"/>
    </location>
</feature>
<proteinExistence type="predicted"/>
<dbReference type="EMBL" id="JBAKAP010000007">
    <property type="protein sequence ID" value="MEL0616756.1"/>
    <property type="molecule type" value="Genomic_DNA"/>
</dbReference>
<keyword evidence="1" id="KW-0812">Transmembrane</keyword>
<keyword evidence="1" id="KW-1133">Transmembrane helix</keyword>
<evidence type="ECO:0008006" key="4">
    <source>
        <dbReference type="Google" id="ProtNLM"/>
    </source>
</evidence>
<protein>
    <recommendedName>
        <fullName evidence="4">Yip1 domain-containing protein</fullName>
    </recommendedName>
</protein>
<evidence type="ECO:0000313" key="3">
    <source>
        <dbReference type="Proteomes" id="UP001378242"/>
    </source>
</evidence>
<name>A0ABU9GE56_COBMA</name>
<feature type="transmembrane region" description="Helical" evidence="1">
    <location>
        <begin position="108"/>
        <end position="134"/>
    </location>
</feature>
<feature type="transmembrane region" description="Helical" evidence="1">
    <location>
        <begin position="146"/>
        <end position="163"/>
    </location>
</feature>
<evidence type="ECO:0000313" key="2">
    <source>
        <dbReference type="EMBL" id="MEL0616756.1"/>
    </source>
</evidence>
<comment type="caution">
    <text evidence="2">The sequence shown here is derived from an EMBL/GenBank/DDBJ whole genome shotgun (WGS) entry which is preliminary data.</text>
</comment>
<feature type="transmembrane region" description="Helical" evidence="1">
    <location>
        <begin position="63"/>
        <end position="87"/>
    </location>
</feature>
<evidence type="ECO:0000256" key="1">
    <source>
        <dbReference type="SAM" id="Phobius"/>
    </source>
</evidence>
<keyword evidence="1" id="KW-0472">Membrane</keyword>
<dbReference type="Proteomes" id="UP001378242">
    <property type="component" value="Unassembled WGS sequence"/>
</dbReference>
<keyword evidence="3" id="KW-1185">Reference proteome</keyword>
<gene>
    <name evidence="2" type="ORF">V6243_07900</name>
</gene>
<feature type="transmembrane region" description="Helical" evidence="1">
    <location>
        <begin position="201"/>
        <end position="218"/>
    </location>
</feature>
<reference evidence="2 3" key="1">
    <citation type="submission" date="2024-02" db="EMBL/GenBank/DDBJ databases">
        <title>Bacteria isolated from the canopy kelp, Nereocystis luetkeana.</title>
        <authorList>
            <person name="Pfister C.A."/>
            <person name="Younker I.T."/>
            <person name="Light S.H."/>
        </authorList>
    </citation>
    <scope>NUCLEOTIDE SEQUENCE [LARGE SCALE GENOMIC DNA]</scope>
    <source>
        <strain evidence="2 3">TI.5.07</strain>
    </source>
</reference>
<feature type="transmembrane region" description="Helical" evidence="1">
    <location>
        <begin position="175"/>
        <end position="195"/>
    </location>
</feature>
<dbReference type="RefSeq" id="WP_341542314.1">
    <property type="nucleotide sequence ID" value="NZ_JBAKAP010000007.1"/>
</dbReference>
<accession>A0ABU9GE56</accession>
<organism evidence="2 3">
    <name type="scientific">Cobetia marina</name>
    <name type="common">Deleya marina</name>
    <dbReference type="NCBI Taxonomy" id="28258"/>
    <lineage>
        <taxon>Bacteria</taxon>
        <taxon>Pseudomonadati</taxon>
        <taxon>Pseudomonadota</taxon>
        <taxon>Gammaproteobacteria</taxon>
        <taxon>Oceanospirillales</taxon>
        <taxon>Halomonadaceae</taxon>
        <taxon>Cobetia</taxon>
    </lineage>
</organism>